<evidence type="ECO:0000256" key="2">
    <source>
        <dbReference type="SAM" id="Phobius"/>
    </source>
</evidence>
<comment type="caution">
    <text evidence="4">The sequence shown here is derived from an EMBL/GenBank/DDBJ whole genome shotgun (WGS) entry which is preliminary data.</text>
</comment>
<keyword evidence="2" id="KW-1133">Transmembrane helix</keyword>
<sequence length="238" mass="24240">MSTPKPWAEDPEGTAGEYVLGTLPPKERAAFVEALKADASLRALVIAWENRLAPLAATAPPAAPGPATWAGIEARIAGGPVAVEETGDARILKLQRRLRRWRLAAGVAGALAAGLALWIAAGVPSVPEGAQYVAVVDRGGALPALIVRVDLAGNTVQVRSLAAQAPPDRSLELWYVGAGATPRSMGLVTGASARLSIPDALREGAEGGSLAVTVEPKGGSPTGSPTGPVVYSGKLLKE</sequence>
<organism evidence="4 5">
    <name type="scientific">Methylobacterium persicinum</name>
    <dbReference type="NCBI Taxonomy" id="374426"/>
    <lineage>
        <taxon>Bacteria</taxon>
        <taxon>Pseudomonadati</taxon>
        <taxon>Pseudomonadota</taxon>
        <taxon>Alphaproteobacteria</taxon>
        <taxon>Hyphomicrobiales</taxon>
        <taxon>Methylobacteriaceae</taxon>
        <taxon>Methylobacterium</taxon>
    </lineage>
</organism>
<keyword evidence="5" id="KW-1185">Reference proteome</keyword>
<dbReference type="PANTHER" id="PTHR37461:SF1">
    <property type="entry name" value="ANTI-SIGMA-K FACTOR RSKA"/>
    <property type="match status" value="1"/>
</dbReference>
<accession>A0ABU0HEY9</accession>
<dbReference type="Pfam" id="PF10099">
    <property type="entry name" value="RskA_C"/>
    <property type="match status" value="1"/>
</dbReference>
<evidence type="ECO:0000259" key="3">
    <source>
        <dbReference type="Pfam" id="PF10099"/>
    </source>
</evidence>
<evidence type="ECO:0000313" key="5">
    <source>
        <dbReference type="Proteomes" id="UP001236369"/>
    </source>
</evidence>
<dbReference type="RefSeq" id="WP_238250742.1">
    <property type="nucleotide sequence ID" value="NZ_BPQX01000044.1"/>
</dbReference>
<feature type="region of interest" description="Disordered" evidence="1">
    <location>
        <begin position="212"/>
        <end position="238"/>
    </location>
</feature>
<dbReference type="EMBL" id="JAUSVV010000001">
    <property type="protein sequence ID" value="MDQ0440872.1"/>
    <property type="molecule type" value="Genomic_DNA"/>
</dbReference>
<keyword evidence="2" id="KW-0812">Transmembrane</keyword>
<feature type="domain" description="Anti-sigma K factor RskA C-terminal" evidence="3">
    <location>
        <begin position="107"/>
        <end position="229"/>
    </location>
</feature>
<dbReference type="InterPro" id="IPR018764">
    <property type="entry name" value="RskA_C"/>
</dbReference>
<name>A0ABU0HEY9_9HYPH</name>
<evidence type="ECO:0000256" key="1">
    <source>
        <dbReference type="SAM" id="MobiDB-lite"/>
    </source>
</evidence>
<feature type="transmembrane region" description="Helical" evidence="2">
    <location>
        <begin position="103"/>
        <end position="121"/>
    </location>
</feature>
<reference evidence="4 5" key="1">
    <citation type="submission" date="2023-07" db="EMBL/GenBank/DDBJ databases">
        <title>Genomic Encyclopedia of Type Strains, Phase IV (KMG-IV): sequencing the most valuable type-strain genomes for metagenomic binning, comparative biology and taxonomic classification.</title>
        <authorList>
            <person name="Goeker M."/>
        </authorList>
    </citation>
    <scope>NUCLEOTIDE SEQUENCE [LARGE SCALE GENOMIC DNA]</scope>
    <source>
        <strain evidence="4 5">DSM 19562</strain>
    </source>
</reference>
<dbReference type="Proteomes" id="UP001236369">
    <property type="component" value="Unassembled WGS sequence"/>
</dbReference>
<gene>
    <name evidence="4" type="ORF">QO016_000349</name>
</gene>
<dbReference type="PANTHER" id="PTHR37461">
    <property type="entry name" value="ANTI-SIGMA-K FACTOR RSKA"/>
    <property type="match status" value="1"/>
</dbReference>
<dbReference type="InterPro" id="IPR051474">
    <property type="entry name" value="Anti-sigma-K/W_factor"/>
</dbReference>
<keyword evidence="2" id="KW-0472">Membrane</keyword>
<feature type="compositionally biased region" description="Low complexity" evidence="1">
    <location>
        <begin position="216"/>
        <end position="228"/>
    </location>
</feature>
<protein>
    <submittedName>
        <fullName evidence="4">Anti-sigma-K factor RskA</fullName>
    </submittedName>
</protein>
<evidence type="ECO:0000313" key="4">
    <source>
        <dbReference type="EMBL" id="MDQ0440872.1"/>
    </source>
</evidence>
<proteinExistence type="predicted"/>